<organism evidence="1 2">
    <name type="scientific">Nephila pilipes</name>
    <name type="common">Giant wood spider</name>
    <name type="synonym">Nephila maculata</name>
    <dbReference type="NCBI Taxonomy" id="299642"/>
    <lineage>
        <taxon>Eukaryota</taxon>
        <taxon>Metazoa</taxon>
        <taxon>Ecdysozoa</taxon>
        <taxon>Arthropoda</taxon>
        <taxon>Chelicerata</taxon>
        <taxon>Arachnida</taxon>
        <taxon>Araneae</taxon>
        <taxon>Araneomorphae</taxon>
        <taxon>Entelegynae</taxon>
        <taxon>Araneoidea</taxon>
        <taxon>Nephilidae</taxon>
        <taxon>Nephila</taxon>
    </lineage>
</organism>
<proteinExistence type="predicted"/>
<evidence type="ECO:0000313" key="2">
    <source>
        <dbReference type="Proteomes" id="UP000887013"/>
    </source>
</evidence>
<dbReference type="OrthoDB" id="10276061at2759"/>
<dbReference type="EMBL" id="BMAW01045614">
    <property type="protein sequence ID" value="GFS51012.1"/>
    <property type="molecule type" value="Genomic_DNA"/>
</dbReference>
<comment type="caution">
    <text evidence="1">The sequence shown here is derived from an EMBL/GenBank/DDBJ whole genome shotgun (WGS) entry which is preliminary data.</text>
</comment>
<dbReference type="AlphaFoldDB" id="A0A8X6MGW4"/>
<dbReference type="Proteomes" id="UP000887013">
    <property type="component" value="Unassembled WGS sequence"/>
</dbReference>
<evidence type="ECO:0000313" key="1">
    <source>
        <dbReference type="EMBL" id="GFS51012.1"/>
    </source>
</evidence>
<keyword evidence="2" id="KW-1185">Reference proteome</keyword>
<evidence type="ECO:0008006" key="3">
    <source>
        <dbReference type="Google" id="ProtNLM"/>
    </source>
</evidence>
<name>A0A8X6MGW4_NEPPI</name>
<accession>A0A8X6MGW4</accession>
<sequence length="87" mass="10211">MPQRAVMCKRNEKRQKLVCNSEDKETWPGKTNFCIEKKSFSLCEKHFFREAYPGIERAVGHRKILFPGGLRMARSPKTTMHSLLYVH</sequence>
<protein>
    <recommendedName>
        <fullName evidence="3">THAP-type domain-containing protein</fullName>
    </recommendedName>
</protein>
<reference evidence="1" key="1">
    <citation type="submission" date="2020-08" db="EMBL/GenBank/DDBJ databases">
        <title>Multicomponent nature underlies the extraordinary mechanical properties of spider dragline silk.</title>
        <authorList>
            <person name="Kono N."/>
            <person name="Nakamura H."/>
            <person name="Mori M."/>
            <person name="Yoshida Y."/>
            <person name="Ohtoshi R."/>
            <person name="Malay A.D."/>
            <person name="Moran D.A.P."/>
            <person name="Tomita M."/>
            <person name="Numata K."/>
            <person name="Arakawa K."/>
        </authorList>
    </citation>
    <scope>NUCLEOTIDE SEQUENCE</scope>
</reference>
<gene>
    <name evidence="1" type="ORF">NPIL_568301</name>
</gene>